<dbReference type="SUPFAM" id="SSF55781">
    <property type="entry name" value="GAF domain-like"/>
    <property type="match status" value="1"/>
</dbReference>
<dbReference type="GO" id="GO:0004673">
    <property type="term" value="F:protein histidine kinase activity"/>
    <property type="evidence" value="ECO:0007669"/>
    <property type="project" value="UniProtKB-EC"/>
</dbReference>
<dbReference type="SMART" id="SM00304">
    <property type="entry name" value="HAMP"/>
    <property type="match status" value="1"/>
</dbReference>
<comment type="subcellular location">
    <subcellularLocation>
        <location evidence="2">Cell membrane</location>
        <topology evidence="2">Multi-pass membrane protein</topology>
    </subcellularLocation>
</comment>
<dbReference type="EMBL" id="AAWS01000050">
    <property type="protein sequence ID" value="EAY25325.1"/>
    <property type="molecule type" value="Genomic_DNA"/>
</dbReference>
<dbReference type="eggNOG" id="COG5000">
    <property type="taxonomic scope" value="Bacteria"/>
</dbReference>
<evidence type="ECO:0000259" key="15">
    <source>
        <dbReference type="PROSITE" id="PS50885"/>
    </source>
</evidence>
<name>A1ZW87_MICM2</name>
<dbReference type="PROSITE" id="PS50112">
    <property type="entry name" value="PAS"/>
    <property type="match status" value="1"/>
</dbReference>
<dbReference type="PROSITE" id="PS50885">
    <property type="entry name" value="HAMP"/>
    <property type="match status" value="1"/>
</dbReference>
<dbReference type="GO" id="GO:0000160">
    <property type="term" value="P:phosphorelay signal transduction system"/>
    <property type="evidence" value="ECO:0007669"/>
    <property type="project" value="UniProtKB-KW"/>
</dbReference>
<reference evidence="16 17" key="1">
    <citation type="submission" date="2007-01" db="EMBL/GenBank/DDBJ databases">
        <authorList>
            <person name="Haygood M."/>
            <person name="Podell S."/>
            <person name="Anderson C."/>
            <person name="Hopkinson B."/>
            <person name="Roe K."/>
            <person name="Barbeau K."/>
            <person name="Gaasterland T."/>
            <person name="Ferriera S."/>
            <person name="Johnson J."/>
            <person name="Kravitz S."/>
            <person name="Beeson K."/>
            <person name="Sutton G."/>
            <person name="Rogers Y.-H."/>
            <person name="Friedman R."/>
            <person name="Frazier M."/>
            <person name="Venter J.C."/>
        </authorList>
    </citation>
    <scope>NUCLEOTIDE SEQUENCE [LARGE SCALE GENOMIC DNA]</scope>
    <source>
        <strain evidence="16 17">ATCC 23134</strain>
    </source>
</reference>
<dbReference type="Pfam" id="PF13492">
    <property type="entry name" value="GAF_3"/>
    <property type="match status" value="1"/>
</dbReference>
<evidence type="ECO:0000256" key="6">
    <source>
        <dbReference type="ARBA" id="ARBA00022679"/>
    </source>
</evidence>
<evidence type="ECO:0000256" key="10">
    <source>
        <dbReference type="ARBA" id="ARBA00023012"/>
    </source>
</evidence>
<keyword evidence="12" id="KW-0175">Coiled coil</keyword>
<proteinExistence type="predicted"/>
<keyword evidence="4" id="KW-1003">Cell membrane</keyword>
<keyword evidence="13" id="KW-1133">Transmembrane helix</keyword>
<dbReference type="InterPro" id="IPR035965">
    <property type="entry name" value="PAS-like_dom_sf"/>
</dbReference>
<dbReference type="eggNOG" id="COG2203">
    <property type="taxonomic scope" value="Bacteria"/>
</dbReference>
<dbReference type="Gene3D" id="3.30.450.40">
    <property type="match status" value="1"/>
</dbReference>
<dbReference type="Pfam" id="PF13426">
    <property type="entry name" value="PAS_9"/>
    <property type="match status" value="1"/>
</dbReference>
<evidence type="ECO:0000259" key="14">
    <source>
        <dbReference type="PROSITE" id="PS50112"/>
    </source>
</evidence>
<evidence type="ECO:0000313" key="16">
    <source>
        <dbReference type="EMBL" id="EAY25325.1"/>
    </source>
</evidence>
<dbReference type="EC" id="2.7.13.3" evidence="3"/>
<keyword evidence="6" id="KW-0808">Transferase</keyword>
<comment type="catalytic activity">
    <reaction evidence="1">
        <text>ATP + protein L-histidine = ADP + protein N-phospho-L-histidine.</text>
        <dbReference type="EC" id="2.7.13.3"/>
    </reaction>
</comment>
<evidence type="ECO:0000256" key="3">
    <source>
        <dbReference type="ARBA" id="ARBA00012438"/>
    </source>
</evidence>
<sequence length="689" mass="79350">MQLQSIKSKLLLSFAGFVLLVASIIATFLWSQYRNQRITKVTQAVADINLLAKDIHLLEKDFFHFDVTNPVFFKTGKSQFVDAHLTDVNKLKQKFQDLHQIKEIQSTLLNKEIDEIIGLIDASEKAFEEAVKKVRKKGFEDYGLIGDMRQHIHQIEAATQRYNLDFAKLLMIRRYEKDFLLRKDTVYQQKVKRAVKEFREDIATKIFNPATKDSVNQLLTHYEQLFNEVVTLDQELGQESKQGHKHELAGIMKKLSDNIQKISQELVTVSARMAGKIRMSLLSITLVFLVFIIILMYVIIARLGRPIQQLSQSINWVIAHNFEEDIEIAAINSKDEIGKLSHDFQLMLDKVRERTDEVTRQYENIRLLTDIGKEITSNLLIEQIVEVVHSNINPLLDAPILSIGVFDEDAQKLDFIGKHEAKIVLGYDSLDDDTKLSVWCFQNKEVVFINDFTEEASRYVNGVSLSEGYDKEPESAIYIPLIVKEQVVGVITAKSYRKNAYTDYHLNIMQNFAVYTAIALYNARVYLHIERQNQHLKMSEERIRQTAEELKTANEELENKRTELIGQVSATKRTLAVAEFDPQGNIIEANTLFLNELGYERADLLGKHYTVLLNETTPKSEKYTQLWAKLLQGTPQKSRLEYCTRFNKTITLNSTYTPVLDHNQQLKKIIKLSTLVELPVAHYHSPAHS</sequence>
<evidence type="ECO:0000256" key="9">
    <source>
        <dbReference type="ARBA" id="ARBA00022840"/>
    </source>
</evidence>
<keyword evidence="10" id="KW-0902">Two-component regulatory system</keyword>
<dbReference type="RefSeq" id="WP_002702974.1">
    <property type="nucleotide sequence ID" value="NZ_AAWS01000050.1"/>
</dbReference>
<dbReference type="InterPro" id="IPR050398">
    <property type="entry name" value="HssS/ArlS-like"/>
</dbReference>
<evidence type="ECO:0000256" key="8">
    <source>
        <dbReference type="ARBA" id="ARBA00022777"/>
    </source>
</evidence>
<dbReference type="InterPro" id="IPR029016">
    <property type="entry name" value="GAF-like_dom_sf"/>
</dbReference>
<feature type="coiled-coil region" evidence="12">
    <location>
        <begin position="529"/>
        <end position="574"/>
    </location>
</feature>
<dbReference type="Gene3D" id="3.30.450.20">
    <property type="entry name" value="PAS domain"/>
    <property type="match status" value="1"/>
</dbReference>
<dbReference type="InterPro" id="IPR003018">
    <property type="entry name" value="GAF"/>
</dbReference>
<dbReference type="OrthoDB" id="1522078at2"/>
<evidence type="ECO:0000256" key="1">
    <source>
        <dbReference type="ARBA" id="ARBA00000085"/>
    </source>
</evidence>
<dbReference type="Gene3D" id="6.10.340.10">
    <property type="match status" value="1"/>
</dbReference>
<keyword evidence="7" id="KW-0547">Nucleotide-binding</keyword>
<evidence type="ECO:0000256" key="12">
    <source>
        <dbReference type="SAM" id="Coils"/>
    </source>
</evidence>
<feature type="domain" description="PAS" evidence="14">
    <location>
        <begin position="581"/>
        <end position="620"/>
    </location>
</feature>
<keyword evidence="13" id="KW-0812">Transmembrane</keyword>
<dbReference type="GO" id="GO:0005886">
    <property type="term" value="C:plasma membrane"/>
    <property type="evidence" value="ECO:0007669"/>
    <property type="project" value="UniProtKB-SubCell"/>
</dbReference>
<evidence type="ECO:0000256" key="5">
    <source>
        <dbReference type="ARBA" id="ARBA00022553"/>
    </source>
</evidence>
<evidence type="ECO:0000256" key="7">
    <source>
        <dbReference type="ARBA" id="ARBA00022741"/>
    </source>
</evidence>
<dbReference type="PANTHER" id="PTHR45528:SF1">
    <property type="entry name" value="SENSOR HISTIDINE KINASE CPXA"/>
    <property type="match status" value="1"/>
</dbReference>
<dbReference type="InterPro" id="IPR003660">
    <property type="entry name" value="HAMP_dom"/>
</dbReference>
<dbReference type="eggNOG" id="COG2202">
    <property type="taxonomic scope" value="Bacteria"/>
</dbReference>
<accession>A1ZW87</accession>
<gene>
    <name evidence="16" type="ORF">M23134_04506</name>
</gene>
<organism evidence="16 17">
    <name type="scientific">Microscilla marina ATCC 23134</name>
    <dbReference type="NCBI Taxonomy" id="313606"/>
    <lineage>
        <taxon>Bacteria</taxon>
        <taxon>Pseudomonadati</taxon>
        <taxon>Bacteroidota</taxon>
        <taxon>Cytophagia</taxon>
        <taxon>Cytophagales</taxon>
        <taxon>Microscillaceae</taxon>
        <taxon>Microscilla</taxon>
    </lineage>
</organism>
<dbReference type="CDD" id="cd06225">
    <property type="entry name" value="HAMP"/>
    <property type="match status" value="1"/>
</dbReference>
<dbReference type="PANTHER" id="PTHR45528">
    <property type="entry name" value="SENSOR HISTIDINE KINASE CPXA"/>
    <property type="match status" value="1"/>
</dbReference>
<evidence type="ECO:0000256" key="2">
    <source>
        <dbReference type="ARBA" id="ARBA00004651"/>
    </source>
</evidence>
<keyword evidence="9" id="KW-0067">ATP-binding</keyword>
<keyword evidence="11 13" id="KW-0472">Membrane</keyword>
<dbReference type="SUPFAM" id="SSF158472">
    <property type="entry name" value="HAMP domain-like"/>
    <property type="match status" value="1"/>
</dbReference>
<feature type="transmembrane region" description="Helical" evidence="13">
    <location>
        <begin position="281"/>
        <end position="300"/>
    </location>
</feature>
<feature type="domain" description="HAMP" evidence="15">
    <location>
        <begin position="301"/>
        <end position="356"/>
    </location>
</feature>
<comment type="caution">
    <text evidence="16">The sequence shown here is derived from an EMBL/GenBank/DDBJ whole genome shotgun (WGS) entry which is preliminary data.</text>
</comment>
<evidence type="ECO:0000313" key="17">
    <source>
        <dbReference type="Proteomes" id="UP000004095"/>
    </source>
</evidence>
<keyword evidence="17" id="KW-1185">Reference proteome</keyword>
<dbReference type="InterPro" id="IPR000014">
    <property type="entry name" value="PAS"/>
</dbReference>
<dbReference type="Proteomes" id="UP000004095">
    <property type="component" value="Unassembled WGS sequence"/>
</dbReference>
<evidence type="ECO:0000256" key="11">
    <source>
        <dbReference type="ARBA" id="ARBA00023136"/>
    </source>
</evidence>
<keyword evidence="8" id="KW-0418">Kinase</keyword>
<evidence type="ECO:0000256" key="4">
    <source>
        <dbReference type="ARBA" id="ARBA00022475"/>
    </source>
</evidence>
<dbReference type="SUPFAM" id="SSF55785">
    <property type="entry name" value="PYP-like sensor domain (PAS domain)"/>
    <property type="match status" value="1"/>
</dbReference>
<evidence type="ECO:0000256" key="13">
    <source>
        <dbReference type="SAM" id="Phobius"/>
    </source>
</evidence>
<dbReference type="AlphaFoldDB" id="A1ZW87"/>
<dbReference type="SMART" id="SM00065">
    <property type="entry name" value="GAF"/>
    <property type="match status" value="1"/>
</dbReference>
<feature type="transmembrane region" description="Helical" evidence="13">
    <location>
        <begin position="12"/>
        <end position="30"/>
    </location>
</feature>
<dbReference type="GO" id="GO:0005524">
    <property type="term" value="F:ATP binding"/>
    <property type="evidence" value="ECO:0007669"/>
    <property type="project" value="UniProtKB-KW"/>
</dbReference>
<protein>
    <recommendedName>
        <fullName evidence="3">histidine kinase</fullName>
        <ecNumber evidence="3">2.7.13.3</ecNumber>
    </recommendedName>
</protein>
<keyword evidence="5" id="KW-0597">Phosphoprotein</keyword>
<dbReference type="CDD" id="cd00130">
    <property type="entry name" value="PAS"/>
    <property type="match status" value="1"/>
</dbReference>